<evidence type="ECO:0000313" key="4">
    <source>
        <dbReference type="RefSeq" id="XP_008244421.1"/>
    </source>
</evidence>
<feature type="signal peptide" evidence="2">
    <location>
        <begin position="1"/>
        <end position="26"/>
    </location>
</feature>
<dbReference type="RefSeq" id="XP_008244421.1">
    <property type="nucleotide sequence ID" value="XM_008246199.1"/>
</dbReference>
<evidence type="ECO:0000256" key="2">
    <source>
        <dbReference type="SAM" id="SignalP"/>
    </source>
</evidence>
<name>A0ABM0PTY0_PRUMU</name>
<dbReference type="PANTHER" id="PTHR33184">
    <property type="entry name" value="PROTEIN TAPETUM DETERMINANT 1-LIKE-RELATED"/>
    <property type="match status" value="1"/>
</dbReference>
<feature type="chain" id="PRO_5047238707" evidence="2">
    <location>
        <begin position="27"/>
        <end position="138"/>
    </location>
</feature>
<organism evidence="3 4">
    <name type="scientific">Prunus mume</name>
    <name type="common">Japanese apricot</name>
    <name type="synonym">Armeniaca mume</name>
    <dbReference type="NCBI Taxonomy" id="102107"/>
    <lineage>
        <taxon>Eukaryota</taxon>
        <taxon>Viridiplantae</taxon>
        <taxon>Streptophyta</taxon>
        <taxon>Embryophyta</taxon>
        <taxon>Tracheophyta</taxon>
        <taxon>Spermatophyta</taxon>
        <taxon>Magnoliopsida</taxon>
        <taxon>eudicotyledons</taxon>
        <taxon>Gunneridae</taxon>
        <taxon>Pentapetalae</taxon>
        <taxon>rosids</taxon>
        <taxon>fabids</taxon>
        <taxon>Rosales</taxon>
        <taxon>Rosaceae</taxon>
        <taxon>Amygdaloideae</taxon>
        <taxon>Amygdaleae</taxon>
        <taxon>Prunus</taxon>
    </lineage>
</organism>
<proteinExistence type="predicted"/>
<dbReference type="PANTHER" id="PTHR33184:SF36">
    <property type="entry name" value="EXPANSIN-LIKE EG45 DOMAIN-CONTAINING PROTEIN"/>
    <property type="match status" value="1"/>
</dbReference>
<keyword evidence="3" id="KW-1185">Reference proteome</keyword>
<sequence>MHCQPAFKLLLWTSLTFASLIPHGLSLSLSPKRKGWGEKCTNNGQAPTVQQTQVGFGSSPKFMVVVNNQCPMCPIIDIHLKCGSFPQALVNPRLLKVLGVDDCVINSGLPLAPLQTFSFNYSHQKYLMYPKIWSFQCE</sequence>
<protein>
    <submittedName>
        <fullName evidence="4">Uncharacterized protein At1g05835</fullName>
    </submittedName>
</protein>
<dbReference type="InterPro" id="IPR040361">
    <property type="entry name" value="TPD1"/>
</dbReference>
<evidence type="ECO:0000313" key="3">
    <source>
        <dbReference type="Proteomes" id="UP000694861"/>
    </source>
</evidence>
<evidence type="ECO:0000256" key="1">
    <source>
        <dbReference type="ARBA" id="ARBA00022729"/>
    </source>
</evidence>
<reference evidence="4" key="2">
    <citation type="submission" date="2025-08" db="UniProtKB">
        <authorList>
            <consortium name="RefSeq"/>
        </authorList>
    </citation>
    <scope>IDENTIFICATION</scope>
</reference>
<reference evidence="3" key="1">
    <citation type="journal article" date="2012" name="Nat. Commun.">
        <title>The genome of Prunus mume.</title>
        <authorList>
            <person name="Zhang Q."/>
            <person name="Chen W."/>
            <person name="Sun L."/>
            <person name="Zhao F."/>
            <person name="Huang B."/>
            <person name="Yang W."/>
            <person name="Tao Y."/>
            <person name="Wang J."/>
            <person name="Yuan Z."/>
            <person name="Fan G."/>
            <person name="Xing Z."/>
            <person name="Han C."/>
            <person name="Pan H."/>
            <person name="Zhong X."/>
            <person name="Shi W."/>
            <person name="Liang X."/>
            <person name="Du D."/>
            <person name="Sun F."/>
            <person name="Xu Z."/>
            <person name="Hao R."/>
            <person name="Lv T."/>
            <person name="Lv Y."/>
            <person name="Zheng Z."/>
            <person name="Sun M."/>
            <person name="Luo L."/>
            <person name="Cai M."/>
            <person name="Gao Y."/>
            <person name="Wang J."/>
            <person name="Yin Y."/>
            <person name="Xu X."/>
            <person name="Cheng T."/>
            <person name="Wang J."/>
        </authorList>
    </citation>
    <scope>NUCLEOTIDE SEQUENCE [LARGE SCALE GENOMIC DNA]</scope>
</reference>
<dbReference type="Proteomes" id="UP000694861">
    <property type="component" value="Unplaced"/>
</dbReference>
<dbReference type="Pfam" id="PF24068">
    <property type="entry name" value="TPD1_C"/>
    <property type="match status" value="1"/>
</dbReference>
<accession>A0ABM0PTY0</accession>
<dbReference type="GeneID" id="103342568"/>
<gene>
    <name evidence="4" type="primary">LOC103342568</name>
</gene>
<keyword evidence="1 2" id="KW-0732">Signal</keyword>